<dbReference type="EMBL" id="JACXVP010000010">
    <property type="protein sequence ID" value="KAG5582448.1"/>
    <property type="molecule type" value="Genomic_DNA"/>
</dbReference>
<sequence length="102" mass="11681">MPRLTEWKEMQLLSTGNDGRDRVGVRMFPGLEKLRISNCPLLKSILNQFEMLRELSIHGNQILEFGIEEMVVLGRDRVGTRMFPGLEKSRISSCPLLKSCMT</sequence>
<dbReference type="AlphaFoldDB" id="A0A9J5X612"/>
<dbReference type="Proteomes" id="UP000824120">
    <property type="component" value="Chromosome 10"/>
</dbReference>
<protein>
    <submittedName>
        <fullName evidence="1">Uncharacterized protein</fullName>
    </submittedName>
</protein>
<dbReference type="SUPFAM" id="SSF52047">
    <property type="entry name" value="RNI-like"/>
    <property type="match status" value="1"/>
</dbReference>
<dbReference type="OrthoDB" id="5279713at2759"/>
<keyword evidence="2" id="KW-1185">Reference proteome</keyword>
<accession>A0A9J5X612</accession>
<reference evidence="1 2" key="1">
    <citation type="submission" date="2020-09" db="EMBL/GenBank/DDBJ databases">
        <title>De no assembly of potato wild relative species, Solanum commersonii.</title>
        <authorList>
            <person name="Cho K."/>
        </authorList>
    </citation>
    <scope>NUCLEOTIDE SEQUENCE [LARGE SCALE GENOMIC DNA]</scope>
    <source>
        <strain evidence="1">LZ3.2</strain>
        <tissue evidence="1">Leaf</tissue>
    </source>
</reference>
<organism evidence="1 2">
    <name type="scientific">Solanum commersonii</name>
    <name type="common">Commerson's wild potato</name>
    <name type="synonym">Commerson's nightshade</name>
    <dbReference type="NCBI Taxonomy" id="4109"/>
    <lineage>
        <taxon>Eukaryota</taxon>
        <taxon>Viridiplantae</taxon>
        <taxon>Streptophyta</taxon>
        <taxon>Embryophyta</taxon>
        <taxon>Tracheophyta</taxon>
        <taxon>Spermatophyta</taxon>
        <taxon>Magnoliopsida</taxon>
        <taxon>eudicotyledons</taxon>
        <taxon>Gunneridae</taxon>
        <taxon>Pentapetalae</taxon>
        <taxon>asterids</taxon>
        <taxon>lamiids</taxon>
        <taxon>Solanales</taxon>
        <taxon>Solanaceae</taxon>
        <taxon>Solanoideae</taxon>
        <taxon>Solaneae</taxon>
        <taxon>Solanum</taxon>
    </lineage>
</organism>
<dbReference type="Gene3D" id="3.80.10.10">
    <property type="entry name" value="Ribonuclease Inhibitor"/>
    <property type="match status" value="1"/>
</dbReference>
<name>A0A9J5X612_SOLCO</name>
<proteinExistence type="predicted"/>
<gene>
    <name evidence="1" type="ORF">H5410_053075</name>
</gene>
<evidence type="ECO:0000313" key="2">
    <source>
        <dbReference type="Proteomes" id="UP000824120"/>
    </source>
</evidence>
<evidence type="ECO:0000313" key="1">
    <source>
        <dbReference type="EMBL" id="KAG5582448.1"/>
    </source>
</evidence>
<dbReference type="InterPro" id="IPR032675">
    <property type="entry name" value="LRR_dom_sf"/>
</dbReference>
<comment type="caution">
    <text evidence="1">The sequence shown here is derived from an EMBL/GenBank/DDBJ whole genome shotgun (WGS) entry which is preliminary data.</text>
</comment>